<protein>
    <recommendedName>
        <fullName evidence="7">PDZ domain-containing protein</fullName>
    </recommendedName>
</protein>
<dbReference type="InterPro" id="IPR029045">
    <property type="entry name" value="ClpP/crotonase-like_dom_sf"/>
</dbReference>
<dbReference type="SUPFAM" id="SSF52096">
    <property type="entry name" value="ClpP/crotonase"/>
    <property type="match status" value="1"/>
</dbReference>
<feature type="chain" id="PRO_5009515619" description="PDZ domain-containing protein" evidence="6">
    <location>
        <begin position="33"/>
        <end position="403"/>
    </location>
</feature>
<evidence type="ECO:0000256" key="3">
    <source>
        <dbReference type="ARBA" id="ARBA00022801"/>
    </source>
</evidence>
<dbReference type="Gene3D" id="3.30.750.44">
    <property type="match status" value="1"/>
</dbReference>
<dbReference type="SMART" id="SM00245">
    <property type="entry name" value="TSPc"/>
    <property type="match status" value="1"/>
</dbReference>
<dbReference type="InterPro" id="IPR036034">
    <property type="entry name" value="PDZ_sf"/>
</dbReference>
<dbReference type="GO" id="GO:0008236">
    <property type="term" value="F:serine-type peptidase activity"/>
    <property type="evidence" value="ECO:0007669"/>
    <property type="project" value="UniProtKB-KW"/>
</dbReference>
<dbReference type="Proteomes" id="UP000176568">
    <property type="component" value="Unassembled WGS sequence"/>
</dbReference>
<feature type="domain" description="PDZ" evidence="7">
    <location>
        <begin position="114"/>
        <end position="171"/>
    </location>
</feature>
<sequence>MTRQKWKAAGAVVALMAAFYLGTVMHQQSVSAAVTRAVTGVQPSDVDMAQFWAAYQLLNQNFIVTHASSSLPTEQEQLYGAIAGLTASFGDPYTVFFPPSDAEIFQQDISGSFGGIGLQIDNNAKGQLVAVSPLKGTPAAAADIQTGDIIVAIGATSSEMMTSDQAVKTIRGPVGTPVSLTLVRGTGKPFTVNLTRQTINIPIIETEKMNGGIFKITLYSFSENSVNLFRDALRQFIQSGNTKLILDLRGDPGGYLDAAVQMASYFLPTGEVIVTEDFKGTRENVSHRSLGYNVFAGNKNFKMAVLVDQGSASASEILAGALQQHHVAKLVGTRTFGKGSVQELMDLGGGAQLKVTIARWLTPNGNSISDGGLQPDILATTTRAAIQAGNDAQLNAAVLYLSN</sequence>
<organism evidence="8 9">
    <name type="scientific">Candidatus Adlerbacteria bacterium RIFOXYC1_FULL_48_26</name>
    <dbReference type="NCBI Taxonomy" id="1797247"/>
    <lineage>
        <taxon>Bacteria</taxon>
        <taxon>Candidatus Adleribacteriota</taxon>
    </lineage>
</organism>
<keyword evidence="4 5" id="KW-0720">Serine protease</keyword>
<dbReference type="InterPro" id="IPR001478">
    <property type="entry name" value="PDZ"/>
</dbReference>
<dbReference type="PANTHER" id="PTHR32060:SF30">
    <property type="entry name" value="CARBOXY-TERMINAL PROCESSING PROTEASE CTPA"/>
    <property type="match status" value="1"/>
</dbReference>
<comment type="similarity">
    <text evidence="1 5">Belongs to the peptidase S41A family.</text>
</comment>
<evidence type="ECO:0000313" key="8">
    <source>
        <dbReference type="EMBL" id="OGC88876.1"/>
    </source>
</evidence>
<proteinExistence type="inferred from homology"/>
<evidence type="ECO:0000256" key="1">
    <source>
        <dbReference type="ARBA" id="ARBA00009179"/>
    </source>
</evidence>
<feature type="signal peptide" evidence="6">
    <location>
        <begin position="1"/>
        <end position="32"/>
    </location>
</feature>
<reference evidence="8 9" key="1">
    <citation type="journal article" date="2016" name="Nat. Commun.">
        <title>Thousands of microbial genomes shed light on interconnected biogeochemical processes in an aquifer system.</title>
        <authorList>
            <person name="Anantharaman K."/>
            <person name="Brown C.T."/>
            <person name="Hug L.A."/>
            <person name="Sharon I."/>
            <person name="Castelle C.J."/>
            <person name="Probst A.J."/>
            <person name="Thomas B.C."/>
            <person name="Singh A."/>
            <person name="Wilkins M.J."/>
            <person name="Karaoz U."/>
            <person name="Brodie E.L."/>
            <person name="Williams K.H."/>
            <person name="Hubbard S.S."/>
            <person name="Banfield J.F."/>
        </authorList>
    </citation>
    <scope>NUCLEOTIDE SEQUENCE [LARGE SCALE GENOMIC DNA]</scope>
</reference>
<comment type="caution">
    <text evidence="8">The sequence shown here is derived from an EMBL/GenBank/DDBJ whole genome shotgun (WGS) entry which is preliminary data.</text>
</comment>
<dbReference type="GO" id="GO:0030288">
    <property type="term" value="C:outer membrane-bounded periplasmic space"/>
    <property type="evidence" value="ECO:0007669"/>
    <property type="project" value="TreeGrafter"/>
</dbReference>
<dbReference type="STRING" id="1797247.A2419_02505"/>
<accession>A0A1F4Y521</accession>
<dbReference type="Gene3D" id="2.30.42.10">
    <property type="match status" value="1"/>
</dbReference>
<evidence type="ECO:0000313" key="9">
    <source>
        <dbReference type="Proteomes" id="UP000176568"/>
    </source>
</evidence>
<evidence type="ECO:0000259" key="7">
    <source>
        <dbReference type="PROSITE" id="PS50106"/>
    </source>
</evidence>
<dbReference type="PANTHER" id="PTHR32060">
    <property type="entry name" value="TAIL-SPECIFIC PROTEASE"/>
    <property type="match status" value="1"/>
</dbReference>
<dbReference type="CDD" id="cd06782">
    <property type="entry name" value="cpPDZ_CPP-like"/>
    <property type="match status" value="1"/>
</dbReference>
<dbReference type="GO" id="GO:0006508">
    <property type="term" value="P:proteolysis"/>
    <property type="evidence" value="ECO:0007669"/>
    <property type="project" value="UniProtKB-KW"/>
</dbReference>
<dbReference type="NCBIfam" id="TIGR00225">
    <property type="entry name" value="prc"/>
    <property type="match status" value="1"/>
</dbReference>
<dbReference type="Pfam" id="PF00595">
    <property type="entry name" value="PDZ"/>
    <property type="match status" value="1"/>
</dbReference>
<keyword evidence="2 5" id="KW-0645">Protease</keyword>
<dbReference type="Pfam" id="PF03572">
    <property type="entry name" value="Peptidase_S41"/>
    <property type="match status" value="1"/>
</dbReference>
<dbReference type="PROSITE" id="PS50106">
    <property type="entry name" value="PDZ"/>
    <property type="match status" value="1"/>
</dbReference>
<dbReference type="CDD" id="cd07560">
    <property type="entry name" value="Peptidase_S41_CPP"/>
    <property type="match status" value="1"/>
</dbReference>
<dbReference type="Gene3D" id="3.90.226.10">
    <property type="entry name" value="2-enoyl-CoA Hydratase, Chain A, domain 1"/>
    <property type="match status" value="1"/>
</dbReference>
<dbReference type="SMART" id="SM00228">
    <property type="entry name" value="PDZ"/>
    <property type="match status" value="1"/>
</dbReference>
<dbReference type="GO" id="GO:0004175">
    <property type="term" value="F:endopeptidase activity"/>
    <property type="evidence" value="ECO:0007669"/>
    <property type="project" value="TreeGrafter"/>
</dbReference>
<dbReference type="EMBL" id="MEXB01000002">
    <property type="protein sequence ID" value="OGC88876.1"/>
    <property type="molecule type" value="Genomic_DNA"/>
</dbReference>
<dbReference type="InterPro" id="IPR004447">
    <property type="entry name" value="Peptidase_S41A"/>
</dbReference>
<dbReference type="GO" id="GO:0007165">
    <property type="term" value="P:signal transduction"/>
    <property type="evidence" value="ECO:0007669"/>
    <property type="project" value="TreeGrafter"/>
</dbReference>
<gene>
    <name evidence="8" type="ORF">A2419_02505</name>
</gene>
<evidence type="ECO:0000256" key="4">
    <source>
        <dbReference type="ARBA" id="ARBA00022825"/>
    </source>
</evidence>
<dbReference type="InterPro" id="IPR005151">
    <property type="entry name" value="Tail-specific_protease"/>
</dbReference>
<evidence type="ECO:0000256" key="2">
    <source>
        <dbReference type="ARBA" id="ARBA00022670"/>
    </source>
</evidence>
<evidence type="ECO:0000256" key="5">
    <source>
        <dbReference type="RuleBase" id="RU004404"/>
    </source>
</evidence>
<name>A0A1F4Y521_9BACT</name>
<keyword evidence="6" id="KW-0732">Signal</keyword>
<dbReference type="AlphaFoldDB" id="A0A1F4Y521"/>
<keyword evidence="3 5" id="KW-0378">Hydrolase</keyword>
<dbReference type="SUPFAM" id="SSF50156">
    <property type="entry name" value="PDZ domain-like"/>
    <property type="match status" value="1"/>
</dbReference>
<evidence type="ECO:0000256" key="6">
    <source>
        <dbReference type="SAM" id="SignalP"/>
    </source>
</evidence>